<reference evidence="2" key="1">
    <citation type="submission" date="2024-05" db="EMBL/GenBank/DDBJ databases">
        <authorList>
            <person name="Yang L."/>
            <person name="Pan L."/>
        </authorList>
    </citation>
    <scope>NUCLEOTIDE SEQUENCE</scope>
    <source>
        <strain evidence="2">FCG-7</strain>
    </source>
</reference>
<dbReference type="EMBL" id="CP157355">
    <property type="protein sequence ID" value="XBL99985.1"/>
    <property type="molecule type" value="Genomic_DNA"/>
</dbReference>
<evidence type="ECO:0000313" key="2">
    <source>
        <dbReference type="EMBL" id="XBL99985.1"/>
    </source>
</evidence>
<dbReference type="AlphaFoldDB" id="A0AAU7F835"/>
<dbReference type="KEGG" id="cmav:ABHF33_13045"/>
<dbReference type="GO" id="GO:0016787">
    <property type="term" value="F:hydrolase activity"/>
    <property type="evidence" value="ECO:0007669"/>
    <property type="project" value="UniProtKB-KW"/>
</dbReference>
<dbReference type="InterPro" id="IPR000073">
    <property type="entry name" value="AB_hydrolase_1"/>
</dbReference>
<dbReference type="Gene3D" id="3.40.50.1820">
    <property type="entry name" value="alpha/beta hydrolase"/>
    <property type="match status" value="1"/>
</dbReference>
<sequence>MSTWILLRGLMRETRHWGDFPQQLQTRFPDDRVIGLEWPGNGSLYRQKSLNSIKEMAGYCQQTLIQQRASQPYHVIAISMGAMAALEWVRLRPVDVASCTLINTSLAAFNPAHQRLRARNWHRLVALALLGPTERERVIFDLCSNQRDAAALSAWQQYAKECPAYFTNVLRQLWAASQYRGDRSPPSVPTLLLNSAQDRLVDPACSASIARAWQCPLKTHPYAGHDLPLDAPEWVLDQLTAWLAQKN</sequence>
<dbReference type="SUPFAM" id="SSF53474">
    <property type="entry name" value="alpha/beta-Hydrolases"/>
    <property type="match status" value="1"/>
</dbReference>
<dbReference type="InterPro" id="IPR050228">
    <property type="entry name" value="Carboxylesterase_BioH"/>
</dbReference>
<proteinExistence type="predicted"/>
<gene>
    <name evidence="2" type="ORF">ABHF33_13045</name>
</gene>
<name>A0AAU7F835_9NEIS</name>
<dbReference type="PANTHER" id="PTHR43194">
    <property type="entry name" value="HYDROLASE ALPHA/BETA FOLD FAMILY"/>
    <property type="match status" value="1"/>
</dbReference>
<dbReference type="PANTHER" id="PTHR43194:SF5">
    <property type="entry name" value="PIMELOYL-[ACYL-CARRIER PROTEIN] METHYL ESTER ESTERASE"/>
    <property type="match status" value="1"/>
</dbReference>
<evidence type="ECO:0000259" key="1">
    <source>
        <dbReference type="Pfam" id="PF12697"/>
    </source>
</evidence>
<dbReference type="InterPro" id="IPR029058">
    <property type="entry name" value="AB_hydrolase_fold"/>
</dbReference>
<dbReference type="Pfam" id="PF12697">
    <property type="entry name" value="Abhydrolase_6"/>
    <property type="match status" value="1"/>
</dbReference>
<keyword evidence="2" id="KW-0378">Hydrolase</keyword>
<dbReference type="RefSeq" id="WP_348944356.1">
    <property type="nucleotide sequence ID" value="NZ_CP157355.1"/>
</dbReference>
<protein>
    <submittedName>
        <fullName evidence="2">Alpha/beta hydrolase</fullName>
    </submittedName>
</protein>
<organism evidence="2">
    <name type="scientific">Chitinibacter mangrovi</name>
    <dbReference type="NCBI Taxonomy" id="3153927"/>
    <lineage>
        <taxon>Bacteria</taxon>
        <taxon>Pseudomonadati</taxon>
        <taxon>Pseudomonadota</taxon>
        <taxon>Betaproteobacteria</taxon>
        <taxon>Neisseriales</taxon>
        <taxon>Chitinibacteraceae</taxon>
        <taxon>Chitinibacter</taxon>
    </lineage>
</organism>
<feature type="domain" description="AB hydrolase-1" evidence="1">
    <location>
        <begin position="15"/>
        <end position="237"/>
    </location>
</feature>
<accession>A0AAU7F835</accession>